<dbReference type="SUPFAM" id="SSF47781">
    <property type="entry name" value="RuvA domain 2-like"/>
    <property type="match status" value="1"/>
</dbReference>
<dbReference type="EMBL" id="JAJEQE010000002">
    <property type="protein sequence ID" value="MCC2147828.1"/>
    <property type="molecule type" value="Genomic_DNA"/>
</dbReference>
<dbReference type="SMART" id="SM00278">
    <property type="entry name" value="HhH1"/>
    <property type="match status" value="2"/>
</dbReference>
<dbReference type="Gene3D" id="3.10.560.10">
    <property type="entry name" value="Outer membrane lipoprotein wza domain like"/>
    <property type="match status" value="1"/>
</dbReference>
<sequence length="224" mass="24303">MRKSGRKLKSLFYLTIIVVLCIFLVGCNKKGEITFEQAADEVFSEEISNQSEVGESKETERMKAGGTDVETDAWIYVDVAGAVRTPGVVKLARGARVYEAIELAGGFAKDAAISAVNQASVLQDGQQLYIVTVEEQKTKQLSSSEGSLETSGEGRVADAGKVNINQASEEELMTLPGIGASKAADIVRYREEQGRFEQIEDIMNISGIKEAVFGKIKDKITVQQ</sequence>
<dbReference type="Proteomes" id="UP001299235">
    <property type="component" value="Unassembled WGS sequence"/>
</dbReference>
<dbReference type="RefSeq" id="WP_248834543.1">
    <property type="nucleotide sequence ID" value="NZ_JAJEQE010000002.1"/>
</dbReference>
<evidence type="ECO:0000313" key="3">
    <source>
        <dbReference type="Proteomes" id="UP001299235"/>
    </source>
</evidence>
<feature type="domain" description="Helix-hairpin-helix DNA-binding motif class 1" evidence="1">
    <location>
        <begin position="200"/>
        <end position="219"/>
    </location>
</feature>
<dbReference type="InterPro" id="IPR019554">
    <property type="entry name" value="Soluble_ligand-bd"/>
</dbReference>
<protein>
    <submittedName>
        <fullName evidence="2">Helix-hairpin-helix domain-containing protein</fullName>
    </submittedName>
</protein>
<comment type="caution">
    <text evidence="2">The sequence shown here is derived from an EMBL/GenBank/DDBJ whole genome shotgun (WGS) entry which is preliminary data.</text>
</comment>
<feature type="domain" description="Helix-hairpin-helix DNA-binding motif class 1" evidence="1">
    <location>
        <begin position="170"/>
        <end position="189"/>
    </location>
</feature>
<dbReference type="InterPro" id="IPR003583">
    <property type="entry name" value="Hlx-hairpin-Hlx_DNA-bd_motif"/>
</dbReference>
<evidence type="ECO:0000259" key="1">
    <source>
        <dbReference type="SMART" id="SM00278"/>
    </source>
</evidence>
<dbReference type="Pfam" id="PF10531">
    <property type="entry name" value="SLBB"/>
    <property type="match status" value="1"/>
</dbReference>
<accession>A0ABS8ESL7</accession>
<dbReference type="Pfam" id="PF12836">
    <property type="entry name" value="HHH_3"/>
    <property type="match status" value="1"/>
</dbReference>
<name>A0ABS8ESL7_9FIRM</name>
<dbReference type="PANTHER" id="PTHR21180:SF32">
    <property type="entry name" value="ENDONUCLEASE_EXONUCLEASE_PHOSPHATASE FAMILY DOMAIN-CONTAINING PROTEIN 1"/>
    <property type="match status" value="1"/>
</dbReference>
<dbReference type="NCBIfam" id="TIGR00426">
    <property type="entry name" value="competence protein ComEA helix-hairpin-helix repeat region"/>
    <property type="match status" value="1"/>
</dbReference>
<dbReference type="PANTHER" id="PTHR21180">
    <property type="entry name" value="ENDONUCLEASE/EXONUCLEASE/PHOSPHATASE FAMILY DOMAIN-CONTAINING PROTEIN 1"/>
    <property type="match status" value="1"/>
</dbReference>
<dbReference type="InterPro" id="IPR010994">
    <property type="entry name" value="RuvA_2-like"/>
</dbReference>
<gene>
    <name evidence="2" type="ORF">LKD42_00945</name>
</gene>
<keyword evidence="3" id="KW-1185">Reference proteome</keyword>
<dbReference type="InterPro" id="IPR051675">
    <property type="entry name" value="Endo/Exo/Phosphatase_dom_1"/>
</dbReference>
<reference evidence="2 3" key="1">
    <citation type="submission" date="2021-10" db="EMBL/GenBank/DDBJ databases">
        <title>Anaerobic single-cell dispensing facilitates the cultivation of human gut bacteria.</title>
        <authorList>
            <person name="Afrizal A."/>
        </authorList>
    </citation>
    <scope>NUCLEOTIDE SEQUENCE [LARGE SCALE GENOMIC DNA]</scope>
    <source>
        <strain evidence="2 3">CLA-AA-H246</strain>
    </source>
</reference>
<dbReference type="Gene3D" id="1.10.150.280">
    <property type="entry name" value="AF1531-like domain"/>
    <property type="match status" value="1"/>
</dbReference>
<evidence type="ECO:0000313" key="2">
    <source>
        <dbReference type="EMBL" id="MCC2147828.1"/>
    </source>
</evidence>
<proteinExistence type="predicted"/>
<dbReference type="InterPro" id="IPR004509">
    <property type="entry name" value="Competence_ComEA_HhH"/>
</dbReference>
<organism evidence="2 3">
    <name type="scientific">Hominisplanchenecus faecis</name>
    <dbReference type="NCBI Taxonomy" id="2885351"/>
    <lineage>
        <taxon>Bacteria</taxon>
        <taxon>Bacillati</taxon>
        <taxon>Bacillota</taxon>
        <taxon>Clostridia</taxon>
        <taxon>Lachnospirales</taxon>
        <taxon>Lachnospiraceae</taxon>
        <taxon>Hominisplanchenecus</taxon>
    </lineage>
</organism>
<dbReference type="PROSITE" id="PS51257">
    <property type="entry name" value="PROKAR_LIPOPROTEIN"/>
    <property type="match status" value="1"/>
</dbReference>